<organism evidence="1 2">
    <name type="scientific">Microbulbifer thermotolerans</name>
    <dbReference type="NCBI Taxonomy" id="252514"/>
    <lineage>
        <taxon>Bacteria</taxon>
        <taxon>Pseudomonadati</taxon>
        <taxon>Pseudomonadota</taxon>
        <taxon>Gammaproteobacteria</taxon>
        <taxon>Cellvibrionales</taxon>
        <taxon>Microbulbiferaceae</taxon>
        <taxon>Microbulbifer</taxon>
    </lineage>
</organism>
<dbReference type="EMBL" id="CP014864">
    <property type="protein sequence ID" value="AMX03665.1"/>
    <property type="molecule type" value="Genomic_DNA"/>
</dbReference>
<evidence type="ECO:0000313" key="2">
    <source>
        <dbReference type="Proteomes" id="UP000076077"/>
    </source>
</evidence>
<dbReference type="Proteomes" id="UP000076077">
    <property type="component" value="Chromosome"/>
</dbReference>
<accession>A0A143HPK0</accession>
<evidence type="ECO:0000313" key="1">
    <source>
        <dbReference type="EMBL" id="AMX03665.1"/>
    </source>
</evidence>
<gene>
    <name evidence="1" type="ORF">A3224_14690</name>
</gene>
<keyword evidence="2" id="KW-1185">Reference proteome</keyword>
<protein>
    <submittedName>
        <fullName evidence="1">Uncharacterized protein</fullName>
    </submittedName>
</protein>
<sequence length="102" mass="11056">MGPGYLRTERLALKADFMIGIKISGIGRLRNNCRILWGFYCDCILFLSPLLRYLFCMNCASSGAAFAIGAGAESIPGGHLAPAGPGAMRCWAHCARAVRRFD</sequence>
<dbReference type="AlphaFoldDB" id="A0A143HPK0"/>
<proteinExistence type="predicted"/>
<name>A0A143HPK0_MICTH</name>
<reference evidence="2" key="1">
    <citation type="submission" date="2016-03" db="EMBL/GenBank/DDBJ databases">
        <authorList>
            <person name="Lee Y.-S."/>
            <person name="Choi Y.-L."/>
        </authorList>
    </citation>
    <scope>NUCLEOTIDE SEQUENCE [LARGE SCALE GENOMIC DNA]</scope>
    <source>
        <strain evidence="2">DAU221</strain>
    </source>
</reference>
<dbReference type="KEGG" id="mthd:A3224_14690"/>